<comment type="caution">
    <text evidence="2">The sequence shown here is derived from an EMBL/GenBank/DDBJ whole genome shotgun (WGS) entry which is preliminary data.</text>
</comment>
<dbReference type="EMBL" id="ANIX01001523">
    <property type="protein sequence ID" value="ETP18244.1"/>
    <property type="molecule type" value="Genomic_DNA"/>
</dbReference>
<dbReference type="AlphaFoldDB" id="W2X8K4"/>
<reference evidence="2 3" key="1">
    <citation type="submission" date="2013-11" db="EMBL/GenBank/DDBJ databases">
        <title>The Genome Sequence of Phytophthora parasitica CJ01A1.</title>
        <authorList>
            <consortium name="The Broad Institute Genomics Platform"/>
            <person name="Russ C."/>
            <person name="Tyler B."/>
            <person name="Panabieres F."/>
            <person name="Shan W."/>
            <person name="Tripathy S."/>
            <person name="Grunwald N."/>
            <person name="Machado M."/>
            <person name="Johnson C.S."/>
            <person name="Walker B."/>
            <person name="Young S.K."/>
            <person name="Zeng Q."/>
            <person name="Gargeya S."/>
            <person name="Fitzgerald M."/>
            <person name="Haas B."/>
            <person name="Abouelleil A."/>
            <person name="Allen A.W."/>
            <person name="Alvarado L."/>
            <person name="Arachchi H.M."/>
            <person name="Berlin A.M."/>
            <person name="Chapman S.B."/>
            <person name="Gainer-Dewar J."/>
            <person name="Goldberg J."/>
            <person name="Griggs A."/>
            <person name="Gujja S."/>
            <person name="Hansen M."/>
            <person name="Howarth C."/>
            <person name="Imamovic A."/>
            <person name="Ireland A."/>
            <person name="Larimer J."/>
            <person name="McCowan C."/>
            <person name="Murphy C."/>
            <person name="Pearson M."/>
            <person name="Poon T.W."/>
            <person name="Priest M."/>
            <person name="Roberts A."/>
            <person name="Saif S."/>
            <person name="Shea T."/>
            <person name="Sisk P."/>
            <person name="Sykes S."/>
            <person name="Wortman J."/>
            <person name="Nusbaum C."/>
            <person name="Birren B."/>
        </authorList>
    </citation>
    <scope>NUCLEOTIDE SEQUENCE [LARGE SCALE GENOMIC DNA]</scope>
    <source>
        <strain evidence="2 3">CJ01A1</strain>
    </source>
</reference>
<protein>
    <submittedName>
        <fullName evidence="2">Uncharacterized protein</fullName>
    </submittedName>
</protein>
<feature type="region of interest" description="Disordered" evidence="1">
    <location>
        <begin position="1"/>
        <end position="73"/>
    </location>
</feature>
<feature type="compositionally biased region" description="Basic residues" evidence="1">
    <location>
        <begin position="45"/>
        <end position="62"/>
    </location>
</feature>
<accession>W2X8K4</accession>
<evidence type="ECO:0000313" key="2">
    <source>
        <dbReference type="EMBL" id="ETP18244.1"/>
    </source>
</evidence>
<evidence type="ECO:0000313" key="3">
    <source>
        <dbReference type="Proteomes" id="UP000018958"/>
    </source>
</evidence>
<evidence type="ECO:0000256" key="1">
    <source>
        <dbReference type="SAM" id="MobiDB-lite"/>
    </source>
</evidence>
<dbReference type="Proteomes" id="UP000018958">
    <property type="component" value="Unassembled WGS sequence"/>
</dbReference>
<feature type="region of interest" description="Disordered" evidence="1">
    <location>
        <begin position="78"/>
        <end position="97"/>
    </location>
</feature>
<gene>
    <name evidence="2" type="ORF">F441_07499</name>
</gene>
<name>W2X8K4_PHYNI</name>
<sequence>IRDAEETKLLKDKKKEEKKRPCKRRNERYCESKQSREEARGVILHLKKGKKPLGTTRRRKGRAQPGQPSTQLECLAPSWSSKTKIAMTTDNSSPNKS</sequence>
<proteinExistence type="predicted"/>
<feature type="compositionally biased region" description="Basic and acidic residues" evidence="1">
    <location>
        <begin position="1"/>
        <end position="19"/>
    </location>
</feature>
<feature type="compositionally biased region" description="Basic and acidic residues" evidence="1">
    <location>
        <begin position="27"/>
        <end position="40"/>
    </location>
</feature>
<organism evidence="2 3">
    <name type="scientific">Phytophthora nicotianae CJ01A1</name>
    <dbReference type="NCBI Taxonomy" id="1317063"/>
    <lineage>
        <taxon>Eukaryota</taxon>
        <taxon>Sar</taxon>
        <taxon>Stramenopiles</taxon>
        <taxon>Oomycota</taxon>
        <taxon>Peronosporomycetes</taxon>
        <taxon>Peronosporales</taxon>
        <taxon>Peronosporaceae</taxon>
        <taxon>Phytophthora</taxon>
    </lineage>
</organism>
<feature type="non-terminal residue" evidence="2">
    <location>
        <position position="1"/>
    </location>
</feature>